<feature type="transmembrane region" description="Helical" evidence="1">
    <location>
        <begin position="38"/>
        <end position="55"/>
    </location>
</feature>
<proteinExistence type="predicted"/>
<organism evidence="2 3">
    <name type="scientific">Kibdelosporangium lantanae</name>
    <dbReference type="NCBI Taxonomy" id="1497396"/>
    <lineage>
        <taxon>Bacteria</taxon>
        <taxon>Bacillati</taxon>
        <taxon>Actinomycetota</taxon>
        <taxon>Actinomycetes</taxon>
        <taxon>Pseudonocardiales</taxon>
        <taxon>Pseudonocardiaceae</taxon>
        <taxon>Kibdelosporangium</taxon>
    </lineage>
</organism>
<dbReference type="EMBL" id="JBHTIS010000706">
    <property type="protein sequence ID" value="MFD1046568.1"/>
    <property type="molecule type" value="Genomic_DNA"/>
</dbReference>
<accession>A0ABW3M7Y8</accession>
<evidence type="ECO:0000313" key="2">
    <source>
        <dbReference type="EMBL" id="MFD1046568.1"/>
    </source>
</evidence>
<keyword evidence="1" id="KW-0472">Membrane</keyword>
<comment type="caution">
    <text evidence="2">The sequence shown here is derived from an EMBL/GenBank/DDBJ whole genome shotgun (WGS) entry which is preliminary data.</text>
</comment>
<evidence type="ECO:0008006" key="4">
    <source>
        <dbReference type="Google" id="ProtNLM"/>
    </source>
</evidence>
<keyword evidence="1" id="KW-1133">Transmembrane helix</keyword>
<gene>
    <name evidence="2" type="ORF">ACFQ1S_13895</name>
</gene>
<evidence type="ECO:0000256" key="1">
    <source>
        <dbReference type="SAM" id="Phobius"/>
    </source>
</evidence>
<keyword evidence="3" id="KW-1185">Reference proteome</keyword>
<keyword evidence="1" id="KW-0812">Transmembrane</keyword>
<evidence type="ECO:0000313" key="3">
    <source>
        <dbReference type="Proteomes" id="UP001597045"/>
    </source>
</evidence>
<dbReference type="Proteomes" id="UP001597045">
    <property type="component" value="Unassembled WGS sequence"/>
</dbReference>
<reference evidence="3" key="1">
    <citation type="journal article" date="2019" name="Int. J. Syst. Evol. Microbiol.">
        <title>The Global Catalogue of Microorganisms (GCM) 10K type strain sequencing project: providing services to taxonomists for standard genome sequencing and annotation.</title>
        <authorList>
            <consortium name="The Broad Institute Genomics Platform"/>
            <consortium name="The Broad Institute Genome Sequencing Center for Infectious Disease"/>
            <person name="Wu L."/>
            <person name="Ma J."/>
        </authorList>
    </citation>
    <scope>NUCLEOTIDE SEQUENCE [LARGE SCALE GENOMIC DNA]</scope>
    <source>
        <strain evidence="3">JCM 31486</strain>
    </source>
</reference>
<sequence>MATPNLKEDYTKDYYSGPGAATDPTKFSLKDLNIRERVVLTPLVALVLFLGFYPAPVLNVLQPTVDATLSSVGLADPVGGK</sequence>
<name>A0ABW3M7Y8_9PSEU</name>
<protein>
    <recommendedName>
        <fullName evidence="4">NADH-quinone oxidoreductase subunit M</fullName>
    </recommendedName>
</protein>